<dbReference type="GO" id="GO:0000166">
    <property type="term" value="F:nucleotide binding"/>
    <property type="evidence" value="ECO:0007669"/>
    <property type="project" value="UniProtKB-KW"/>
</dbReference>
<dbReference type="Gene3D" id="3.40.50.720">
    <property type="entry name" value="NAD(P)-binding Rossmann-like Domain"/>
    <property type="match status" value="2"/>
</dbReference>
<feature type="binding site" evidence="10">
    <location>
        <begin position="239"/>
        <end position="240"/>
    </location>
    <ligand>
        <name>NAD(+)</name>
        <dbReference type="ChEBI" id="CHEBI:57540"/>
    </ligand>
</feature>
<name>A0A1I4GN90_9LACT</name>
<comment type="similarity">
    <text evidence="2 7">Belongs to the AlaDH/PNT family.</text>
</comment>
<gene>
    <name evidence="14" type="ORF">SAMN05216438_104118</name>
</gene>
<feature type="binding site" evidence="9">
    <location>
        <position position="73"/>
    </location>
    <ligand>
        <name>substrate</name>
    </ligand>
</feature>
<dbReference type="Pfam" id="PF05222">
    <property type="entry name" value="AlaDh_PNT_N"/>
    <property type="match status" value="1"/>
</dbReference>
<feature type="active site" description="Proton donor/acceptor" evidence="8">
    <location>
        <position position="94"/>
    </location>
</feature>
<protein>
    <recommendedName>
        <fullName evidence="7">Alanine dehydrogenase</fullName>
        <ecNumber evidence="7">1.4.1.1</ecNumber>
    </recommendedName>
</protein>
<feature type="binding site" evidence="10">
    <location>
        <begin position="267"/>
        <end position="270"/>
    </location>
    <ligand>
        <name>NAD(+)</name>
        <dbReference type="ChEBI" id="CHEBI:57540"/>
    </ligand>
</feature>
<dbReference type="PANTHER" id="PTHR42795:SF1">
    <property type="entry name" value="ALANINE DEHYDROGENASE"/>
    <property type="match status" value="1"/>
</dbReference>
<comment type="function">
    <text evidence="6">May play a role in cell wall synthesis as L-alanine is an important constituent of the peptidoglycan layer.</text>
</comment>
<dbReference type="EC" id="1.4.1.1" evidence="7"/>
<evidence type="ECO:0000256" key="3">
    <source>
        <dbReference type="ARBA" id="ARBA00023002"/>
    </source>
</evidence>
<evidence type="ECO:0000256" key="7">
    <source>
        <dbReference type="PIRNR" id="PIRNR000183"/>
    </source>
</evidence>
<dbReference type="SUPFAM" id="SSF51735">
    <property type="entry name" value="NAD(P)-binding Rossmann-fold domains"/>
    <property type="match status" value="1"/>
</dbReference>
<feature type="binding site" evidence="10">
    <location>
        <position position="202"/>
    </location>
    <ligand>
        <name>NAD(+)</name>
        <dbReference type="ChEBI" id="CHEBI:57540"/>
    </ligand>
</feature>
<evidence type="ECO:0000256" key="5">
    <source>
        <dbReference type="ARBA" id="ARBA00049277"/>
    </source>
</evidence>
<dbReference type="CDD" id="cd05305">
    <property type="entry name" value="L-AlaDH"/>
    <property type="match status" value="1"/>
</dbReference>
<accession>A0A1I4GN90</accession>
<evidence type="ECO:0000313" key="14">
    <source>
        <dbReference type="EMBL" id="SFL30596.1"/>
    </source>
</evidence>
<proteinExistence type="inferred from homology"/>
<dbReference type="SUPFAM" id="SSF52283">
    <property type="entry name" value="Formate/glycerate dehydrogenase catalytic domain-like"/>
    <property type="match status" value="1"/>
</dbReference>
<dbReference type="AlphaFoldDB" id="A0A1I4GN90"/>
<feature type="domain" description="Alanine dehydrogenase/pyridine nucleotide transhydrogenase N-terminal" evidence="13">
    <location>
        <begin position="4"/>
        <end position="134"/>
    </location>
</feature>
<evidence type="ECO:0000256" key="2">
    <source>
        <dbReference type="ARBA" id="ARBA00005689"/>
    </source>
</evidence>
<dbReference type="SMART" id="SM01003">
    <property type="entry name" value="AlaDh_PNT_N"/>
    <property type="match status" value="1"/>
</dbReference>
<dbReference type="Pfam" id="PF01262">
    <property type="entry name" value="AlaDh_PNT_C"/>
    <property type="match status" value="1"/>
</dbReference>
<dbReference type="Proteomes" id="UP000181969">
    <property type="component" value="Unassembled WGS sequence"/>
</dbReference>
<dbReference type="GO" id="GO:0005886">
    <property type="term" value="C:plasma membrane"/>
    <property type="evidence" value="ECO:0007669"/>
    <property type="project" value="TreeGrafter"/>
</dbReference>
<dbReference type="GO" id="GO:0042853">
    <property type="term" value="P:L-alanine catabolic process"/>
    <property type="evidence" value="ECO:0007669"/>
    <property type="project" value="InterPro"/>
</dbReference>
<dbReference type="InterPro" id="IPR008141">
    <property type="entry name" value="Ala_DH"/>
</dbReference>
<evidence type="ECO:0000259" key="13">
    <source>
        <dbReference type="SMART" id="SM01003"/>
    </source>
</evidence>
<keyword evidence="3 7" id="KW-0560">Oxidoreductase</keyword>
<dbReference type="RefSeq" id="WP_074750988.1">
    <property type="nucleotide sequence ID" value="NZ_CAXVJC010000009.1"/>
</dbReference>
<feature type="binding site" evidence="11">
    <location>
        <position position="328"/>
    </location>
    <ligand>
        <name>Mg(2+)</name>
        <dbReference type="ChEBI" id="CHEBI:18420"/>
    </ligand>
</feature>
<comment type="pathway">
    <text evidence="1">Amino-acid degradation; L-alanine degradation via dehydrogenase pathway; NH(3) and pyruvate from L-alanine: step 1/1.</text>
</comment>
<evidence type="ECO:0000256" key="4">
    <source>
        <dbReference type="ARBA" id="ARBA00023027"/>
    </source>
</evidence>
<feature type="domain" description="Alanine dehydrogenase/pyridine nucleotide transhydrogenase NAD(H)-binding" evidence="12">
    <location>
        <begin position="146"/>
        <end position="298"/>
    </location>
</feature>
<evidence type="ECO:0000256" key="6">
    <source>
        <dbReference type="ARBA" id="ARBA00056662"/>
    </source>
</evidence>
<keyword evidence="10" id="KW-0547">Nucleotide-binding</keyword>
<comment type="catalytic activity">
    <reaction evidence="5 7">
        <text>L-alanine + NAD(+) + H2O = pyruvate + NH4(+) + NADH + H(+)</text>
        <dbReference type="Rhea" id="RHEA:18405"/>
        <dbReference type="ChEBI" id="CHEBI:15361"/>
        <dbReference type="ChEBI" id="CHEBI:15377"/>
        <dbReference type="ChEBI" id="CHEBI:15378"/>
        <dbReference type="ChEBI" id="CHEBI:28938"/>
        <dbReference type="ChEBI" id="CHEBI:57540"/>
        <dbReference type="ChEBI" id="CHEBI:57945"/>
        <dbReference type="ChEBI" id="CHEBI:57972"/>
        <dbReference type="EC" id="1.4.1.1"/>
    </reaction>
</comment>
<feature type="binding site" evidence="10">
    <location>
        <position position="131"/>
    </location>
    <ligand>
        <name>NAD(+)</name>
        <dbReference type="ChEBI" id="CHEBI:57540"/>
    </ligand>
</feature>
<dbReference type="InterPro" id="IPR036291">
    <property type="entry name" value="NAD(P)-bd_dom_sf"/>
</dbReference>
<sequence length="368" mass="39732">MKIGVVKDLKQGEARVGMTPENVKILVEAGHTLYVENNAGFGAGFPNEQYIAAGAEIVEREKAWEAELMVRVKEPLEEEYQYLKEGQIIWGFLHLPANKACVEKMIEMNVTAFSAENIAADGIFPLLKPLSAIAGRRAVNIGQYYLEKQHGGQGILLPGIPESGVEAGHIVIFGGGTAAENAADIALSIGCSVLILELSDTRIQELETRYLGKKLQVVKSTPEALEEHIKKSDVFISTILIPGAKPPKLVKEYMVQSMKPGAVIVDIAIDQGGTVETIDHATNHADPVFTRHGVIHYAVPNMPGATPRTSTLVMSKGNIEYLKGIADHGLEEALNLSEPLRSGMSVYKGKIVSSALADSIGLPYTKIK</sequence>
<evidence type="ECO:0000256" key="10">
    <source>
        <dbReference type="PIRSR" id="PIRSR000183-3"/>
    </source>
</evidence>
<dbReference type="SMART" id="SM01002">
    <property type="entry name" value="AlaDh_PNT_C"/>
    <property type="match status" value="1"/>
</dbReference>
<feature type="binding site" evidence="10">
    <location>
        <begin position="299"/>
        <end position="302"/>
    </location>
    <ligand>
        <name>NAD(+)</name>
        <dbReference type="ChEBI" id="CHEBI:57540"/>
    </ligand>
</feature>
<evidence type="ECO:0000256" key="1">
    <source>
        <dbReference type="ARBA" id="ARBA00005206"/>
    </source>
</evidence>
<dbReference type="FunFam" id="3.40.50.720:FF:000433">
    <property type="entry name" value="Alanine dehydrogenase 1"/>
    <property type="match status" value="1"/>
</dbReference>
<organism evidence="14 15">
    <name type="scientific">Lactococcus garvieae</name>
    <dbReference type="NCBI Taxonomy" id="1363"/>
    <lineage>
        <taxon>Bacteria</taxon>
        <taxon>Bacillati</taxon>
        <taxon>Bacillota</taxon>
        <taxon>Bacilli</taxon>
        <taxon>Lactobacillales</taxon>
        <taxon>Streptococcaceae</taxon>
        <taxon>Lactococcus</taxon>
    </lineage>
</organism>
<keyword evidence="4 7" id="KW-0520">NAD</keyword>
<feature type="binding site" evidence="10">
    <location>
        <position position="220"/>
    </location>
    <ligand>
        <name>NAD(+)</name>
        <dbReference type="ChEBI" id="CHEBI:57540"/>
    </ligand>
</feature>
<evidence type="ECO:0000259" key="12">
    <source>
        <dbReference type="SMART" id="SM01002"/>
    </source>
</evidence>
<evidence type="ECO:0000256" key="9">
    <source>
        <dbReference type="PIRSR" id="PIRSR000183-2"/>
    </source>
</evidence>
<dbReference type="InterPro" id="IPR007886">
    <property type="entry name" value="AlaDH/PNT_N"/>
</dbReference>
<evidence type="ECO:0000256" key="11">
    <source>
        <dbReference type="PIRSR" id="PIRSR000183-4"/>
    </source>
</evidence>
<dbReference type="PANTHER" id="PTHR42795">
    <property type="entry name" value="ALANINE DEHYDROGENASE"/>
    <property type="match status" value="1"/>
</dbReference>
<dbReference type="EMBL" id="FOTJ01000004">
    <property type="protein sequence ID" value="SFL30596.1"/>
    <property type="molecule type" value="Genomic_DNA"/>
</dbReference>
<dbReference type="PIRSF" id="PIRSF000183">
    <property type="entry name" value="Alanine_dh"/>
    <property type="match status" value="1"/>
</dbReference>
<dbReference type="OrthoDB" id="9804592at2"/>
<reference evidence="14 15" key="1">
    <citation type="submission" date="2016-10" db="EMBL/GenBank/DDBJ databases">
        <authorList>
            <person name="de Groot N.N."/>
        </authorList>
    </citation>
    <scope>NUCLEOTIDE SEQUENCE [LARGE SCALE GENOMIC DNA]</scope>
    <source>
        <strain evidence="14 15">M79</strain>
    </source>
</reference>
<evidence type="ECO:0000256" key="8">
    <source>
        <dbReference type="PIRSR" id="PIRSR000183-1"/>
    </source>
</evidence>
<feature type="binding site" evidence="10">
    <location>
        <begin position="177"/>
        <end position="178"/>
    </location>
    <ligand>
        <name>NAD(+)</name>
        <dbReference type="ChEBI" id="CHEBI:57540"/>
    </ligand>
</feature>
<dbReference type="InterPro" id="IPR007698">
    <property type="entry name" value="AlaDH/PNT_NAD(H)-bd"/>
</dbReference>
<evidence type="ECO:0000313" key="15">
    <source>
        <dbReference type="Proteomes" id="UP000181969"/>
    </source>
</evidence>
<feature type="binding site" evidence="9">
    <location>
        <position position="15"/>
    </location>
    <ligand>
        <name>substrate</name>
    </ligand>
</feature>
<dbReference type="NCBIfam" id="TIGR00518">
    <property type="entry name" value="alaDH"/>
    <property type="match status" value="1"/>
</dbReference>
<dbReference type="GO" id="GO:0000286">
    <property type="term" value="F:alanine dehydrogenase activity"/>
    <property type="evidence" value="ECO:0007669"/>
    <property type="project" value="UniProtKB-UniRule"/>
</dbReference>
<feature type="active site" description="Proton donor/acceptor" evidence="8">
    <location>
        <position position="270"/>
    </location>
</feature>